<comment type="caution">
    <text evidence="5">The sequence shown here is derived from an EMBL/GenBank/DDBJ whole genome shotgun (WGS) entry which is preliminary data.</text>
</comment>
<protein>
    <submittedName>
        <fullName evidence="5">Glycine zipper 2TM protein</fullName>
    </submittedName>
</protein>
<keyword evidence="3" id="KW-0732">Signal</keyword>
<evidence type="ECO:0000259" key="4">
    <source>
        <dbReference type="Pfam" id="PF05433"/>
    </source>
</evidence>
<dbReference type="InterPro" id="IPR008816">
    <property type="entry name" value="Gly_zipper_2TM_dom"/>
</dbReference>
<evidence type="ECO:0000256" key="3">
    <source>
        <dbReference type="SAM" id="SignalP"/>
    </source>
</evidence>
<feature type="domain" description="Glycine zipper 2TM" evidence="4">
    <location>
        <begin position="72"/>
        <end position="113"/>
    </location>
</feature>
<dbReference type="OrthoDB" id="9153931at2"/>
<dbReference type="RefSeq" id="WP_119011804.1">
    <property type="nucleotide sequence ID" value="NZ_QXNC01000001.1"/>
</dbReference>
<feature type="chain" id="PRO_5020252440" evidence="3">
    <location>
        <begin position="25"/>
        <end position="163"/>
    </location>
</feature>
<dbReference type="EMBL" id="SLXH01000002">
    <property type="protein sequence ID" value="TCP20112.1"/>
    <property type="molecule type" value="Genomic_DNA"/>
</dbReference>
<evidence type="ECO:0000313" key="5">
    <source>
        <dbReference type="EMBL" id="TCP20112.1"/>
    </source>
</evidence>
<dbReference type="GO" id="GO:0019867">
    <property type="term" value="C:outer membrane"/>
    <property type="evidence" value="ECO:0007669"/>
    <property type="project" value="InterPro"/>
</dbReference>
<evidence type="ECO:0000313" key="6">
    <source>
        <dbReference type="Proteomes" id="UP000295182"/>
    </source>
</evidence>
<organism evidence="5 6">
    <name type="scientific">Simplicispira metamorpha</name>
    <dbReference type="NCBI Taxonomy" id="80881"/>
    <lineage>
        <taxon>Bacteria</taxon>
        <taxon>Pseudomonadati</taxon>
        <taxon>Pseudomonadota</taxon>
        <taxon>Betaproteobacteria</taxon>
        <taxon>Burkholderiales</taxon>
        <taxon>Comamonadaceae</taxon>
        <taxon>Simplicispira</taxon>
    </lineage>
</organism>
<sequence>MRKMVRSAVLVGSVVLLGALTACAPQRHVPTGYPATATPYPASASAAVGTEYGRVHQIEVLPGRQRAQTSGAGAVIGAVVGGVLGNQVGRGSGRAAATAVGVIGGAVAGNAIEGSSGGTGADQSYRLTIQFDRGGYRAYDVGSVGDLRTGDRVRVYNGQISRY</sequence>
<proteinExistence type="predicted"/>
<dbReference type="PANTHER" id="PTHR35603:SF2">
    <property type="entry name" value="OUTER MEMBRANE LIPOPROTEIN"/>
    <property type="match status" value="1"/>
</dbReference>
<feature type="signal peptide" evidence="3">
    <location>
        <begin position="1"/>
        <end position="24"/>
    </location>
</feature>
<reference evidence="5 6" key="1">
    <citation type="submission" date="2019-03" db="EMBL/GenBank/DDBJ databases">
        <title>Genomic Encyclopedia of Type Strains, Phase IV (KMG-IV): sequencing the most valuable type-strain genomes for metagenomic binning, comparative biology and taxonomic classification.</title>
        <authorList>
            <person name="Goeker M."/>
        </authorList>
    </citation>
    <scope>NUCLEOTIDE SEQUENCE [LARGE SCALE GENOMIC DNA]</scope>
    <source>
        <strain evidence="5 6">DSM 1837</strain>
    </source>
</reference>
<dbReference type="Pfam" id="PF05433">
    <property type="entry name" value="Rick_17kDa_Anti"/>
    <property type="match status" value="1"/>
</dbReference>
<comment type="subcellular location">
    <subcellularLocation>
        <location evidence="1">Membrane</location>
    </subcellularLocation>
</comment>
<name>A0A4R2NG00_9BURK</name>
<keyword evidence="2" id="KW-0472">Membrane</keyword>
<dbReference type="PROSITE" id="PS51257">
    <property type="entry name" value="PROKAR_LIPOPROTEIN"/>
    <property type="match status" value="1"/>
</dbReference>
<keyword evidence="6" id="KW-1185">Reference proteome</keyword>
<evidence type="ECO:0000256" key="1">
    <source>
        <dbReference type="ARBA" id="ARBA00004370"/>
    </source>
</evidence>
<dbReference type="PANTHER" id="PTHR35603">
    <property type="match status" value="1"/>
</dbReference>
<accession>A0A4R2NG00</accession>
<gene>
    <name evidence="5" type="ORF">EV674_10280</name>
</gene>
<dbReference type="InterPro" id="IPR051407">
    <property type="entry name" value="Bact_OM_lipoprot/Surf_antigen"/>
</dbReference>
<evidence type="ECO:0000256" key="2">
    <source>
        <dbReference type="ARBA" id="ARBA00023136"/>
    </source>
</evidence>
<dbReference type="AlphaFoldDB" id="A0A4R2NG00"/>
<dbReference type="Proteomes" id="UP000295182">
    <property type="component" value="Unassembled WGS sequence"/>
</dbReference>